<dbReference type="Pfam" id="PF14341">
    <property type="entry name" value="PilX_N"/>
    <property type="match status" value="1"/>
</dbReference>
<gene>
    <name evidence="2" type="ORF">PN36_03120</name>
</gene>
<proteinExistence type="predicted"/>
<keyword evidence="3" id="KW-1185">Reference proteome</keyword>
<evidence type="ECO:0000259" key="1">
    <source>
        <dbReference type="Pfam" id="PF14341"/>
    </source>
</evidence>
<name>A0A0A6PR59_9GAMM</name>
<protein>
    <recommendedName>
        <fullName evidence="1">Type 4 fimbrial biogenesis protein PilX N-terminal domain-containing protein</fullName>
    </recommendedName>
</protein>
<sequence length="168" mass="18356">MKTPQSRLTHQKGTVLVMALIFLIILTLLGLSAMEGTVLGTRLASNYQENNFAFRVTELGALQSDLLIEEDTYSKMRTNQEEDVTALLNADITRDHGILADTENSQYTYKGLFTPRTGVQNSGGQLAFFEIRTTGLSAVGTSQGAGRSTLRVGVTRWVPEQSGNLLVD</sequence>
<evidence type="ECO:0000313" key="2">
    <source>
        <dbReference type="EMBL" id="KHD09293.1"/>
    </source>
</evidence>
<evidence type="ECO:0000313" key="3">
    <source>
        <dbReference type="Proteomes" id="UP000030428"/>
    </source>
</evidence>
<dbReference type="Proteomes" id="UP000030428">
    <property type="component" value="Unassembled WGS sequence"/>
</dbReference>
<reference evidence="2 3" key="1">
    <citation type="journal article" date="2016" name="Front. Microbiol.">
        <title>Single-Cell (Meta-)Genomics of a Dimorphic Candidatus Thiomargarita nelsonii Reveals Genomic Plasticity.</title>
        <authorList>
            <person name="Flood B.E."/>
            <person name="Fliss P."/>
            <person name="Jones D.S."/>
            <person name="Dick G.J."/>
            <person name="Jain S."/>
            <person name="Kaster A.K."/>
            <person name="Winkel M."/>
            <person name="Mussmann M."/>
            <person name="Bailey J."/>
        </authorList>
    </citation>
    <scope>NUCLEOTIDE SEQUENCE [LARGE SCALE GENOMIC DNA]</scope>
    <source>
        <strain evidence="2">Hydrate Ridge</strain>
    </source>
</reference>
<feature type="domain" description="Type 4 fimbrial biogenesis protein PilX N-terminal" evidence="1">
    <location>
        <begin position="12"/>
        <end position="60"/>
    </location>
</feature>
<dbReference type="AlphaFoldDB" id="A0A0A6PR59"/>
<dbReference type="InterPro" id="IPR025746">
    <property type="entry name" value="PilX_N_dom"/>
</dbReference>
<comment type="caution">
    <text evidence="2">The sequence shown here is derived from an EMBL/GenBank/DDBJ whole genome shotgun (WGS) entry which is preliminary data.</text>
</comment>
<accession>A0A0A6PR59</accession>
<organism evidence="2 3">
    <name type="scientific">Candidatus Thiomargarita nelsonii</name>
    <dbReference type="NCBI Taxonomy" id="1003181"/>
    <lineage>
        <taxon>Bacteria</taxon>
        <taxon>Pseudomonadati</taxon>
        <taxon>Pseudomonadota</taxon>
        <taxon>Gammaproteobacteria</taxon>
        <taxon>Thiotrichales</taxon>
        <taxon>Thiotrichaceae</taxon>
        <taxon>Thiomargarita</taxon>
    </lineage>
</organism>
<dbReference type="EMBL" id="JSZA02000009">
    <property type="protein sequence ID" value="KHD09293.1"/>
    <property type="molecule type" value="Genomic_DNA"/>
</dbReference>